<keyword evidence="4" id="KW-0175">Coiled coil</keyword>
<dbReference type="RefSeq" id="WP_220104630.1">
    <property type="nucleotide sequence ID" value="NZ_JAHZSS010000016.1"/>
</dbReference>
<dbReference type="Gene3D" id="3.30.70.270">
    <property type="match status" value="1"/>
</dbReference>
<dbReference type="PANTHER" id="PTHR30146">
    <property type="entry name" value="LACI-RELATED TRANSCRIPTIONAL REPRESSOR"/>
    <property type="match status" value="1"/>
</dbReference>
<sequence>MARTRIGYITNEVIGSYQWPLFDAVIDAAQQADIDLIAYEGRSINSPLFRDTQYNLIFDFVDQHQLDGLLISSGAVFCFVEPPQVAQWLGDRFQLPLASISLPLPGASNVLLRNDIGFKALLEHVIEQHHCRRLVFVSGPERNEEASGRRRMFVRAVAADSALHADYIKGDFTAQSGSRAMEQIINWIDQGQQIDAVVFANDDMAVAGLEYLAKHRAALMNQFVVTGFDDSPSARLVVPSLSTVSQPFEKIAKRAIQCLLDQIEDNAKPQDYWFDTVPIYRNSCGCEPEQMSVMHPMLRFASNKYKMHEMTQTYKVNELLAQLATGLPYFDIKGCYVALYEGGRFPHTEVGHDRIPKRSRLIFAYHDSQHCPLQGAITYNTRQILPSSFLNTEQPQPLLVKPLMFDNQHFGFIVFDVTVGWLEDMEYVRRQVARTLNAALLFEEKNKAVEAAELANEKLRALNQQLETLNELLVKRSVTDELTGLYNRRGFFDLVRQYAITDRVLNRCTLFYVDMNDLKMVNDQLGHQQGDVAIQMLADALRKTFRQEDIIGRIGGDEFVVCAKRCGPDDIEPLEQRFKQVLERCNSNADLPWDVSSCMGYQIFNGGTEQDLERALERADNMLYERKAEYKKQKAEQANKPTH</sequence>
<keyword evidence="2" id="KW-0238">DNA-binding</keyword>
<keyword evidence="3" id="KW-0804">Transcription</keyword>
<comment type="caution">
    <text evidence="6">The sequence shown here is derived from an EMBL/GenBank/DDBJ whole genome shotgun (WGS) entry which is preliminary data.</text>
</comment>
<dbReference type="PROSITE" id="PS50887">
    <property type="entry name" value="GGDEF"/>
    <property type="match status" value="1"/>
</dbReference>
<evidence type="ECO:0000259" key="5">
    <source>
        <dbReference type="PROSITE" id="PS50887"/>
    </source>
</evidence>
<dbReference type="Proteomes" id="UP001166251">
    <property type="component" value="Unassembled WGS sequence"/>
</dbReference>
<dbReference type="NCBIfam" id="TIGR00254">
    <property type="entry name" value="GGDEF"/>
    <property type="match status" value="1"/>
</dbReference>
<evidence type="ECO:0000313" key="6">
    <source>
        <dbReference type="EMBL" id="MBW8191957.1"/>
    </source>
</evidence>
<dbReference type="EMBL" id="JAHZSS010000016">
    <property type="protein sequence ID" value="MBW8191957.1"/>
    <property type="molecule type" value="Genomic_DNA"/>
</dbReference>
<accession>A0ABS7EHX9</accession>
<proteinExistence type="predicted"/>
<dbReference type="SUPFAM" id="SSF55073">
    <property type="entry name" value="Nucleotide cyclase"/>
    <property type="match status" value="1"/>
</dbReference>
<dbReference type="PANTHER" id="PTHR30146:SF24">
    <property type="entry name" value="XYLOSE OPERON REGULATORY PROTEIN"/>
    <property type="match status" value="1"/>
</dbReference>
<dbReference type="InterPro" id="IPR029787">
    <property type="entry name" value="Nucleotide_cyclase"/>
</dbReference>
<gene>
    <name evidence="6" type="ORF">K0504_13000</name>
</gene>
<reference evidence="6" key="1">
    <citation type="submission" date="2021-07" db="EMBL/GenBank/DDBJ databases">
        <title>Neiella marina sp. nov., isolated from the intestinal content of sea cucumber Apostichopus japonicus.</title>
        <authorList>
            <person name="Bai X."/>
        </authorList>
    </citation>
    <scope>NUCLEOTIDE SEQUENCE</scope>
    <source>
        <strain evidence="6">126</strain>
    </source>
</reference>
<dbReference type="Gene3D" id="3.40.50.2300">
    <property type="match status" value="2"/>
</dbReference>
<dbReference type="CDD" id="cd01949">
    <property type="entry name" value="GGDEF"/>
    <property type="match status" value="1"/>
</dbReference>
<dbReference type="InterPro" id="IPR043128">
    <property type="entry name" value="Rev_trsase/Diguanyl_cyclase"/>
</dbReference>
<evidence type="ECO:0000313" key="7">
    <source>
        <dbReference type="Proteomes" id="UP001166251"/>
    </source>
</evidence>
<dbReference type="InterPro" id="IPR028082">
    <property type="entry name" value="Peripla_BP_I"/>
</dbReference>
<protein>
    <submittedName>
        <fullName evidence="6">GGDEF domain-containing protein</fullName>
    </submittedName>
</protein>
<keyword evidence="1" id="KW-0805">Transcription regulation</keyword>
<evidence type="ECO:0000256" key="4">
    <source>
        <dbReference type="SAM" id="Coils"/>
    </source>
</evidence>
<dbReference type="SUPFAM" id="SSF53822">
    <property type="entry name" value="Periplasmic binding protein-like I"/>
    <property type="match status" value="1"/>
</dbReference>
<dbReference type="SMART" id="SM00267">
    <property type="entry name" value="GGDEF"/>
    <property type="match status" value="1"/>
</dbReference>
<evidence type="ECO:0000256" key="2">
    <source>
        <dbReference type="ARBA" id="ARBA00023125"/>
    </source>
</evidence>
<dbReference type="InterPro" id="IPR000160">
    <property type="entry name" value="GGDEF_dom"/>
</dbReference>
<keyword evidence="7" id="KW-1185">Reference proteome</keyword>
<feature type="coiled-coil region" evidence="4">
    <location>
        <begin position="442"/>
        <end position="476"/>
    </location>
</feature>
<organism evidence="6 7">
    <name type="scientific">Neiella holothuriorum</name>
    <dbReference type="NCBI Taxonomy" id="2870530"/>
    <lineage>
        <taxon>Bacteria</taxon>
        <taxon>Pseudomonadati</taxon>
        <taxon>Pseudomonadota</taxon>
        <taxon>Gammaproteobacteria</taxon>
        <taxon>Alteromonadales</taxon>
        <taxon>Echinimonadaceae</taxon>
        <taxon>Neiella</taxon>
    </lineage>
</organism>
<dbReference type="Pfam" id="PF00990">
    <property type="entry name" value="GGDEF"/>
    <property type="match status" value="1"/>
</dbReference>
<feature type="domain" description="GGDEF" evidence="5">
    <location>
        <begin position="506"/>
        <end position="640"/>
    </location>
</feature>
<dbReference type="InterPro" id="IPR046335">
    <property type="entry name" value="LacI/GalR-like_sensor"/>
</dbReference>
<dbReference type="CDD" id="cd06267">
    <property type="entry name" value="PBP1_LacI_sugar_binding-like"/>
    <property type="match status" value="1"/>
</dbReference>
<evidence type="ECO:0000256" key="3">
    <source>
        <dbReference type="ARBA" id="ARBA00023163"/>
    </source>
</evidence>
<name>A0ABS7EHX9_9GAMM</name>
<dbReference type="Pfam" id="PF13377">
    <property type="entry name" value="Peripla_BP_3"/>
    <property type="match status" value="1"/>
</dbReference>
<evidence type="ECO:0000256" key="1">
    <source>
        <dbReference type="ARBA" id="ARBA00023015"/>
    </source>
</evidence>